<comment type="caution">
    <text evidence="7">The sequence shown here is derived from an EMBL/GenBank/DDBJ whole genome shotgun (WGS) entry which is preliminary data.</text>
</comment>
<feature type="domain" description="PIN" evidence="6">
    <location>
        <begin position="4"/>
        <end position="133"/>
    </location>
</feature>
<evidence type="ECO:0000313" key="7">
    <source>
        <dbReference type="EMBL" id="EQD50698.1"/>
    </source>
</evidence>
<keyword evidence="2" id="KW-0540">Nuclease</keyword>
<organism evidence="7">
    <name type="scientific">mine drainage metagenome</name>
    <dbReference type="NCBI Taxonomy" id="410659"/>
    <lineage>
        <taxon>unclassified sequences</taxon>
        <taxon>metagenomes</taxon>
        <taxon>ecological metagenomes</taxon>
    </lineage>
</organism>
<reference evidence="7" key="1">
    <citation type="submission" date="2013-08" db="EMBL/GenBank/DDBJ databases">
        <authorList>
            <person name="Mendez C."/>
            <person name="Richter M."/>
            <person name="Ferrer M."/>
            <person name="Sanchez J."/>
        </authorList>
    </citation>
    <scope>NUCLEOTIDE SEQUENCE</scope>
</reference>
<dbReference type="Gene3D" id="3.40.50.1010">
    <property type="entry name" value="5'-nuclease"/>
    <property type="match status" value="1"/>
</dbReference>
<keyword evidence="5" id="KW-0460">Magnesium</keyword>
<evidence type="ECO:0000256" key="2">
    <source>
        <dbReference type="ARBA" id="ARBA00022722"/>
    </source>
</evidence>
<name>T1A189_9ZZZZ</name>
<dbReference type="GO" id="GO:0004540">
    <property type="term" value="F:RNA nuclease activity"/>
    <property type="evidence" value="ECO:0007669"/>
    <property type="project" value="InterPro"/>
</dbReference>
<dbReference type="InterPro" id="IPR022907">
    <property type="entry name" value="VapC_family"/>
</dbReference>
<dbReference type="CDD" id="cd09873">
    <property type="entry name" value="PIN_Pae0151-like"/>
    <property type="match status" value="1"/>
</dbReference>
<evidence type="ECO:0000256" key="5">
    <source>
        <dbReference type="ARBA" id="ARBA00022842"/>
    </source>
</evidence>
<dbReference type="EMBL" id="AUZY01007217">
    <property type="protein sequence ID" value="EQD50698.1"/>
    <property type="molecule type" value="Genomic_DNA"/>
</dbReference>
<dbReference type="InterPro" id="IPR029060">
    <property type="entry name" value="PIN-like_dom_sf"/>
</dbReference>
<evidence type="ECO:0000256" key="4">
    <source>
        <dbReference type="ARBA" id="ARBA00022801"/>
    </source>
</evidence>
<dbReference type="HAMAP" id="MF_00265">
    <property type="entry name" value="VapC_Nob1"/>
    <property type="match status" value="1"/>
</dbReference>
<dbReference type="InterPro" id="IPR044153">
    <property type="entry name" value="PIN_Pae0151-like"/>
</dbReference>
<dbReference type="PANTHER" id="PTHR35901:SF1">
    <property type="entry name" value="EXONUCLEASE VAPC9"/>
    <property type="match status" value="1"/>
</dbReference>
<dbReference type="InterPro" id="IPR051619">
    <property type="entry name" value="TypeII_TA_RNase_PINc/VapC"/>
</dbReference>
<evidence type="ECO:0000256" key="3">
    <source>
        <dbReference type="ARBA" id="ARBA00022723"/>
    </source>
</evidence>
<sequence>MRFVLDASVTLSWLLRDASARDEPYAFAVLQSLRTDGMAASAPATWSLEIANVMARCATKSQITEAQAEAFLEILEALSIIVDPDTAAHALTDTLQLARRYRLSSYDASYLELALRNAAPLATLDEDLRRAARKAGVTHFKPA</sequence>
<dbReference type="SUPFAM" id="SSF88723">
    <property type="entry name" value="PIN domain-like"/>
    <property type="match status" value="1"/>
</dbReference>
<dbReference type="PANTHER" id="PTHR35901">
    <property type="entry name" value="RIBONUCLEASE VAPC3"/>
    <property type="match status" value="1"/>
</dbReference>
<evidence type="ECO:0000256" key="1">
    <source>
        <dbReference type="ARBA" id="ARBA00022649"/>
    </source>
</evidence>
<accession>T1A189</accession>
<dbReference type="GO" id="GO:0046872">
    <property type="term" value="F:metal ion binding"/>
    <property type="evidence" value="ECO:0007669"/>
    <property type="project" value="UniProtKB-KW"/>
</dbReference>
<dbReference type="GO" id="GO:0016787">
    <property type="term" value="F:hydrolase activity"/>
    <property type="evidence" value="ECO:0007669"/>
    <property type="project" value="UniProtKB-KW"/>
</dbReference>
<keyword evidence="3" id="KW-0479">Metal-binding</keyword>
<gene>
    <name evidence="7" type="ORF">B1B_11148</name>
</gene>
<proteinExistence type="inferred from homology"/>
<dbReference type="AlphaFoldDB" id="T1A189"/>
<reference evidence="7" key="2">
    <citation type="journal article" date="2014" name="ISME J.">
        <title>Microbial stratification in low pH oxic and suboxic macroscopic growths along an acid mine drainage.</title>
        <authorList>
            <person name="Mendez-Garcia C."/>
            <person name="Mesa V."/>
            <person name="Sprenger R.R."/>
            <person name="Richter M."/>
            <person name="Diez M.S."/>
            <person name="Solano J."/>
            <person name="Bargiela R."/>
            <person name="Golyshina O.V."/>
            <person name="Manteca A."/>
            <person name="Ramos J.L."/>
            <person name="Gallego J.R."/>
            <person name="Llorente I."/>
            <person name="Martins Dos Santos V.A."/>
            <person name="Jensen O.N."/>
            <person name="Pelaez A.I."/>
            <person name="Sanchez J."/>
            <person name="Ferrer M."/>
        </authorList>
    </citation>
    <scope>NUCLEOTIDE SEQUENCE</scope>
</reference>
<dbReference type="InterPro" id="IPR002716">
    <property type="entry name" value="PIN_dom"/>
</dbReference>
<keyword evidence="4" id="KW-0378">Hydrolase</keyword>
<dbReference type="Pfam" id="PF01850">
    <property type="entry name" value="PIN"/>
    <property type="match status" value="1"/>
</dbReference>
<keyword evidence="1" id="KW-1277">Toxin-antitoxin system</keyword>
<evidence type="ECO:0000259" key="6">
    <source>
        <dbReference type="Pfam" id="PF01850"/>
    </source>
</evidence>
<protein>
    <submittedName>
        <fullName evidence="7">PilT protein domain protein</fullName>
    </submittedName>
</protein>